<comment type="cofactor">
    <cofactor evidence="1">
        <name>Mn(2+)</name>
        <dbReference type="ChEBI" id="CHEBI:29035"/>
    </cofactor>
</comment>
<keyword evidence="5" id="KW-0479">Metal-binding</keyword>
<dbReference type="eggNOG" id="KOG0698">
    <property type="taxonomic scope" value="Eukaryota"/>
</dbReference>
<sequence>MGQTLSEPVTTKHSDEGSDARLAYAVSEMQGWRLSMEDAHATILQLDDPALQGSSSASLSAERAKAPDGNGFFAVYDGHGGGTVARFAGDTVHYRLRQTPAYKAGKYEQALKDAFLKTDEDLLSNPEFQADPSGCTAVAALFTTDGKILVANAGDSRSILSCGGEAKAMSHDHKPVNEGEQARITAAGGFVEFGRVNGNLALSRALGDFEFKRSAELDAEHQIVTADPDIITHDVTAEDEFLIIACDGIWDVLTSQQTVDFVRRTIAQGNTLKEVVEKTIDLCLAPDSDWGGVGCDNMTMLVVALLGGRTQEEWYAWVTDRVNKGVGYATPRELPQPFTIPPRNDQVGVVGRGAGGIPGSLVNVIQGSLANHPIAARQDAEKLSTAPEGSAEALRRDTITIGDDAAMETDEPSAPETQMNAETPHPAVQAEGLSDKSEDPTLNTASE</sequence>
<evidence type="ECO:0000256" key="5">
    <source>
        <dbReference type="ARBA" id="ARBA00022723"/>
    </source>
</evidence>
<feature type="domain" description="PPM-type phosphatase" evidence="12">
    <location>
        <begin position="23"/>
        <end position="305"/>
    </location>
</feature>
<dbReference type="CDD" id="cd00143">
    <property type="entry name" value="PP2Cc"/>
    <property type="match status" value="1"/>
</dbReference>
<proteinExistence type="inferred from homology"/>
<reference evidence="13 14" key="1">
    <citation type="journal article" date="2011" name="J. Gen. Appl. Microbiol.">
        <title>Draft genome sequencing of the enigmatic basidiomycete Mixia osmundae.</title>
        <authorList>
            <person name="Nishida H."/>
            <person name="Nagatsuka Y."/>
            <person name="Sugiyama J."/>
        </authorList>
    </citation>
    <scope>NUCLEOTIDE SEQUENCE [LARGE SCALE GENOMIC DNA]</scope>
    <source>
        <strain evidence="14">CBS 9802 / IAM 14324 / JCM 22182 / KY 12970</strain>
    </source>
</reference>
<dbReference type="InterPro" id="IPR000222">
    <property type="entry name" value="PP2C_BS"/>
</dbReference>
<dbReference type="PANTHER" id="PTHR13832">
    <property type="entry name" value="PROTEIN PHOSPHATASE 2C"/>
    <property type="match status" value="1"/>
</dbReference>
<dbReference type="AlphaFoldDB" id="G7E331"/>
<dbReference type="InterPro" id="IPR015655">
    <property type="entry name" value="PP2C"/>
</dbReference>
<feature type="region of interest" description="Disordered" evidence="11">
    <location>
        <begin position="378"/>
        <end position="447"/>
    </location>
</feature>
<reference evidence="13 14" key="2">
    <citation type="journal article" date="2012" name="Open Biol.">
        <title>Characteristics of nucleosomes and linker DNA regions on the genome of the basidiomycete Mixia osmundae revealed by mono- and dinucleosome mapping.</title>
        <authorList>
            <person name="Nishida H."/>
            <person name="Kondo S."/>
            <person name="Matsumoto T."/>
            <person name="Suzuki Y."/>
            <person name="Yoshikawa H."/>
            <person name="Taylor T.D."/>
            <person name="Sugiyama J."/>
        </authorList>
    </citation>
    <scope>NUCLEOTIDE SEQUENCE [LARGE SCALE GENOMIC DNA]</scope>
    <source>
        <strain evidence="14">CBS 9802 / IAM 14324 / JCM 22182 / KY 12970</strain>
    </source>
</reference>
<evidence type="ECO:0000256" key="7">
    <source>
        <dbReference type="ARBA" id="ARBA00022912"/>
    </source>
</evidence>
<dbReference type="FunCoup" id="G7E331">
    <property type="interactions" value="788"/>
</dbReference>
<accession>G7E331</accession>
<dbReference type="HOGENOM" id="CLU_013173_4_3_1"/>
<dbReference type="STRING" id="764103.G7E331"/>
<evidence type="ECO:0000256" key="9">
    <source>
        <dbReference type="ARBA" id="ARBA00048832"/>
    </source>
</evidence>
<protein>
    <recommendedName>
        <fullName evidence="4">protein-serine/threonine phosphatase</fullName>
        <ecNumber evidence="4">3.1.3.16</ecNumber>
    </recommendedName>
</protein>
<organism evidence="13 14">
    <name type="scientific">Mixia osmundae (strain CBS 9802 / IAM 14324 / JCM 22182 / KY 12970)</name>
    <dbReference type="NCBI Taxonomy" id="764103"/>
    <lineage>
        <taxon>Eukaryota</taxon>
        <taxon>Fungi</taxon>
        <taxon>Dikarya</taxon>
        <taxon>Basidiomycota</taxon>
        <taxon>Pucciniomycotina</taxon>
        <taxon>Mixiomycetes</taxon>
        <taxon>Mixiales</taxon>
        <taxon>Mixiaceae</taxon>
        <taxon>Mixia</taxon>
    </lineage>
</organism>
<gene>
    <name evidence="13" type="primary">Mo03888</name>
    <name evidence="13" type="ORF">E5Q_03888</name>
</gene>
<keyword evidence="8" id="KW-0464">Manganese</keyword>
<keyword evidence="6 10" id="KW-0378">Hydrolase</keyword>
<comment type="caution">
    <text evidence="13">The sequence shown here is derived from an EMBL/GenBank/DDBJ whole genome shotgun (WGS) entry which is preliminary data.</text>
</comment>
<evidence type="ECO:0000313" key="14">
    <source>
        <dbReference type="Proteomes" id="UP000009131"/>
    </source>
</evidence>
<evidence type="ECO:0000256" key="2">
    <source>
        <dbReference type="ARBA" id="ARBA00001946"/>
    </source>
</evidence>
<comment type="cofactor">
    <cofactor evidence="2">
        <name>Mg(2+)</name>
        <dbReference type="ChEBI" id="CHEBI:18420"/>
    </cofactor>
</comment>
<dbReference type="RefSeq" id="XP_014571108.1">
    <property type="nucleotide sequence ID" value="XM_014715622.1"/>
</dbReference>
<dbReference type="EMBL" id="BABT02000117">
    <property type="protein sequence ID" value="GAA97212.1"/>
    <property type="molecule type" value="Genomic_DNA"/>
</dbReference>
<evidence type="ECO:0000256" key="4">
    <source>
        <dbReference type="ARBA" id="ARBA00013081"/>
    </source>
</evidence>
<keyword evidence="7 10" id="KW-0904">Protein phosphatase</keyword>
<dbReference type="InterPro" id="IPR036457">
    <property type="entry name" value="PPM-type-like_dom_sf"/>
</dbReference>
<dbReference type="GO" id="GO:0004722">
    <property type="term" value="F:protein serine/threonine phosphatase activity"/>
    <property type="evidence" value="ECO:0007669"/>
    <property type="project" value="UniProtKB-EC"/>
</dbReference>
<dbReference type="PROSITE" id="PS01032">
    <property type="entry name" value="PPM_1"/>
    <property type="match status" value="1"/>
</dbReference>
<evidence type="ECO:0000256" key="11">
    <source>
        <dbReference type="SAM" id="MobiDB-lite"/>
    </source>
</evidence>
<dbReference type="SMART" id="SM00332">
    <property type="entry name" value="PP2Cc"/>
    <property type="match status" value="1"/>
</dbReference>
<comment type="catalytic activity">
    <reaction evidence="9">
        <text>O-phospho-L-threonyl-[protein] + H2O = L-threonyl-[protein] + phosphate</text>
        <dbReference type="Rhea" id="RHEA:47004"/>
        <dbReference type="Rhea" id="RHEA-COMP:11060"/>
        <dbReference type="Rhea" id="RHEA-COMP:11605"/>
        <dbReference type="ChEBI" id="CHEBI:15377"/>
        <dbReference type="ChEBI" id="CHEBI:30013"/>
        <dbReference type="ChEBI" id="CHEBI:43474"/>
        <dbReference type="ChEBI" id="CHEBI:61977"/>
        <dbReference type="EC" id="3.1.3.16"/>
    </reaction>
    <physiologicalReaction direction="left-to-right" evidence="9">
        <dbReference type="Rhea" id="RHEA:47005"/>
    </physiologicalReaction>
</comment>
<evidence type="ECO:0000256" key="1">
    <source>
        <dbReference type="ARBA" id="ARBA00001936"/>
    </source>
</evidence>
<dbReference type="PANTHER" id="PTHR13832:SF565">
    <property type="entry name" value="AT28366P-RELATED"/>
    <property type="match status" value="1"/>
</dbReference>
<dbReference type="FunFam" id="3.60.40.10:FF:000016">
    <property type="entry name" value="Protein phosphatase 2C"/>
    <property type="match status" value="1"/>
</dbReference>
<dbReference type="Pfam" id="PF00481">
    <property type="entry name" value="PP2C"/>
    <property type="match status" value="1"/>
</dbReference>
<evidence type="ECO:0000259" key="12">
    <source>
        <dbReference type="PROSITE" id="PS51746"/>
    </source>
</evidence>
<dbReference type="InParanoid" id="G7E331"/>
<evidence type="ECO:0000313" key="13">
    <source>
        <dbReference type="EMBL" id="GAA97212.1"/>
    </source>
</evidence>
<evidence type="ECO:0000256" key="3">
    <source>
        <dbReference type="ARBA" id="ARBA00006702"/>
    </source>
</evidence>
<evidence type="ECO:0000256" key="8">
    <source>
        <dbReference type="ARBA" id="ARBA00023211"/>
    </source>
</evidence>
<dbReference type="SUPFAM" id="SSF81606">
    <property type="entry name" value="PP2C-like"/>
    <property type="match status" value="1"/>
</dbReference>
<name>G7E331_MIXOS</name>
<evidence type="ECO:0000256" key="10">
    <source>
        <dbReference type="RuleBase" id="RU003465"/>
    </source>
</evidence>
<comment type="similarity">
    <text evidence="3 10">Belongs to the PP2C family.</text>
</comment>
<dbReference type="OMA" id="CLLHDRP"/>
<dbReference type="Proteomes" id="UP000009131">
    <property type="component" value="Unassembled WGS sequence"/>
</dbReference>
<evidence type="ECO:0000256" key="6">
    <source>
        <dbReference type="ARBA" id="ARBA00022801"/>
    </source>
</evidence>
<dbReference type="InterPro" id="IPR001932">
    <property type="entry name" value="PPM-type_phosphatase-like_dom"/>
</dbReference>
<dbReference type="GO" id="GO:0046872">
    <property type="term" value="F:metal ion binding"/>
    <property type="evidence" value="ECO:0007669"/>
    <property type="project" value="UniProtKB-KW"/>
</dbReference>
<dbReference type="PROSITE" id="PS51746">
    <property type="entry name" value="PPM_2"/>
    <property type="match status" value="1"/>
</dbReference>
<dbReference type="Gene3D" id="3.60.40.10">
    <property type="entry name" value="PPM-type phosphatase domain"/>
    <property type="match status" value="1"/>
</dbReference>
<dbReference type="EC" id="3.1.3.16" evidence="4"/>
<keyword evidence="14" id="KW-1185">Reference proteome</keyword>
<dbReference type="OrthoDB" id="10264738at2759"/>